<feature type="domain" description="RecF/RecN/SMC N-terminal" evidence="11">
    <location>
        <begin position="1"/>
        <end position="356"/>
    </location>
</feature>
<evidence type="ECO:0000256" key="5">
    <source>
        <dbReference type="ARBA" id="ARBA00022705"/>
    </source>
</evidence>
<evidence type="ECO:0000256" key="4">
    <source>
        <dbReference type="ARBA" id="ARBA00022490"/>
    </source>
</evidence>
<dbReference type="InterPro" id="IPR018078">
    <property type="entry name" value="DNA-binding_RecF_CS"/>
</dbReference>
<comment type="similarity">
    <text evidence="2 9 10">Belongs to the RecF family.</text>
</comment>
<evidence type="ECO:0000256" key="2">
    <source>
        <dbReference type="ARBA" id="ARBA00008016"/>
    </source>
</evidence>
<dbReference type="PANTHER" id="PTHR32182:SF0">
    <property type="entry name" value="DNA REPLICATION AND REPAIR PROTEIN RECF"/>
    <property type="match status" value="1"/>
</dbReference>
<dbReference type="InterPro" id="IPR001238">
    <property type="entry name" value="DNA-binding_RecF"/>
</dbReference>
<dbReference type="Proteomes" id="UP001165524">
    <property type="component" value="Unassembled WGS sequence"/>
</dbReference>
<keyword evidence="5 9" id="KW-0235">DNA replication</keyword>
<dbReference type="InterPro" id="IPR027417">
    <property type="entry name" value="P-loop_NTPase"/>
</dbReference>
<dbReference type="Pfam" id="PF02463">
    <property type="entry name" value="SMC_N"/>
    <property type="match status" value="1"/>
</dbReference>
<evidence type="ECO:0000256" key="7">
    <source>
        <dbReference type="ARBA" id="ARBA00022840"/>
    </source>
</evidence>
<dbReference type="NCBIfam" id="TIGR00611">
    <property type="entry name" value="recf"/>
    <property type="match status" value="1"/>
</dbReference>
<evidence type="ECO:0000256" key="6">
    <source>
        <dbReference type="ARBA" id="ARBA00022741"/>
    </source>
</evidence>
<evidence type="ECO:0000259" key="11">
    <source>
        <dbReference type="Pfam" id="PF02463"/>
    </source>
</evidence>
<protein>
    <recommendedName>
        <fullName evidence="3 9">DNA replication and repair protein RecF</fullName>
    </recommendedName>
</protein>
<evidence type="ECO:0000256" key="9">
    <source>
        <dbReference type="HAMAP-Rule" id="MF_00365"/>
    </source>
</evidence>
<evidence type="ECO:0000313" key="12">
    <source>
        <dbReference type="EMBL" id="MCK0536916.1"/>
    </source>
</evidence>
<dbReference type="PANTHER" id="PTHR32182">
    <property type="entry name" value="DNA REPLICATION AND REPAIR PROTEIN RECF"/>
    <property type="match status" value="1"/>
</dbReference>
<organism evidence="12 13">
    <name type="scientific">Alcanivorax quisquiliarum</name>
    <dbReference type="NCBI Taxonomy" id="2933565"/>
    <lineage>
        <taxon>Bacteria</taxon>
        <taxon>Pseudomonadati</taxon>
        <taxon>Pseudomonadota</taxon>
        <taxon>Gammaproteobacteria</taxon>
        <taxon>Oceanospirillales</taxon>
        <taxon>Alcanivoracaceae</taxon>
        <taxon>Alcanivorax</taxon>
    </lineage>
</organism>
<dbReference type="Gene3D" id="1.20.1050.90">
    <property type="entry name" value="RecF/RecN/SMC, N-terminal domain"/>
    <property type="match status" value="1"/>
</dbReference>
<gene>
    <name evidence="9 12" type="primary">recF</name>
    <name evidence="12" type="ORF">MU846_04270</name>
</gene>
<keyword evidence="8 9" id="KW-0238">DNA-binding</keyword>
<sequence>MLQRLILSSFRNYSHAELTLGAGVNLVVGGNGSGKSSLLEAIYLMGTGRSFRTSRLQRLVNEAAGEAAVYAEVLSQQDVLHKIGMSRDRQGFTALKMDGANVRGLSELARLLPVQAFHPGTVDVVEGPSSARRRYLDWGLFHVEQSFLPLWRQLSGALQQRNKLLRAGGFNARELAAWDQQVASVSDRINGLRTRYLADLLPHFDAVLAHIGELPEVRISLYPGWAEGEDLLALLAQDLERDRQRGYTGKGAHRAELRLSTGAGPVRDVFSRGQTKTLSYALLLAQLYLLVRSHGGRCLVLVDDLASELDEQHSDAVIRALQELGQQTLITALSADALPALARDDATRVFHVEHGVLNRLE</sequence>
<dbReference type="RefSeq" id="WP_246948790.1">
    <property type="nucleotide sequence ID" value="NZ_JALKII010000002.1"/>
</dbReference>
<keyword evidence="6 9" id="KW-0547">Nucleotide-binding</keyword>
<keyword evidence="9 10" id="KW-0234">DNA repair</keyword>
<keyword evidence="7 9" id="KW-0067">ATP-binding</keyword>
<evidence type="ECO:0000313" key="13">
    <source>
        <dbReference type="Proteomes" id="UP001165524"/>
    </source>
</evidence>
<dbReference type="InterPro" id="IPR042174">
    <property type="entry name" value="RecF_2"/>
</dbReference>
<proteinExistence type="inferred from homology"/>
<dbReference type="SUPFAM" id="SSF52540">
    <property type="entry name" value="P-loop containing nucleoside triphosphate hydrolases"/>
    <property type="match status" value="1"/>
</dbReference>
<dbReference type="EMBL" id="JALKII010000002">
    <property type="protein sequence ID" value="MCK0536916.1"/>
    <property type="molecule type" value="Genomic_DNA"/>
</dbReference>
<accession>A0ABT0E517</accession>
<evidence type="ECO:0000256" key="3">
    <source>
        <dbReference type="ARBA" id="ARBA00020170"/>
    </source>
</evidence>
<keyword evidence="9 10" id="KW-0227">DNA damage</keyword>
<evidence type="ECO:0000256" key="1">
    <source>
        <dbReference type="ARBA" id="ARBA00004496"/>
    </source>
</evidence>
<keyword evidence="9 10" id="KW-0742">SOS response</keyword>
<keyword evidence="4 9" id="KW-0963">Cytoplasm</keyword>
<dbReference type="InterPro" id="IPR003395">
    <property type="entry name" value="RecF/RecN/SMC_N"/>
</dbReference>
<keyword evidence="13" id="KW-1185">Reference proteome</keyword>
<evidence type="ECO:0000256" key="8">
    <source>
        <dbReference type="ARBA" id="ARBA00023125"/>
    </source>
</evidence>
<comment type="caution">
    <text evidence="12">The sequence shown here is derived from an EMBL/GenBank/DDBJ whole genome shotgun (WGS) entry which is preliminary data.</text>
</comment>
<evidence type="ECO:0000256" key="10">
    <source>
        <dbReference type="RuleBase" id="RU000578"/>
    </source>
</evidence>
<dbReference type="Gene3D" id="3.40.50.300">
    <property type="entry name" value="P-loop containing nucleotide triphosphate hydrolases"/>
    <property type="match status" value="1"/>
</dbReference>
<comment type="subcellular location">
    <subcellularLocation>
        <location evidence="1 9 10">Cytoplasm</location>
    </subcellularLocation>
</comment>
<comment type="function">
    <text evidence="9 10">The RecF protein is involved in DNA metabolism; it is required for DNA replication and normal SOS inducibility. RecF binds preferentially to single-stranded, linear DNA. It also seems to bind ATP.</text>
</comment>
<dbReference type="HAMAP" id="MF_00365">
    <property type="entry name" value="RecF"/>
    <property type="match status" value="1"/>
</dbReference>
<name>A0ABT0E517_9GAMM</name>
<reference evidence="12" key="1">
    <citation type="submission" date="2022-04" db="EMBL/GenBank/DDBJ databases">
        <title>Alcanivorax sp. CY1518 draft genome sequence.</title>
        <authorList>
            <person name="Zhao G."/>
            <person name="An M."/>
        </authorList>
    </citation>
    <scope>NUCLEOTIDE SEQUENCE</scope>
    <source>
        <strain evidence="12">CY1518</strain>
    </source>
</reference>
<dbReference type="PROSITE" id="PS00618">
    <property type="entry name" value="RECF_2"/>
    <property type="match status" value="1"/>
</dbReference>
<feature type="binding site" evidence="9">
    <location>
        <begin position="29"/>
        <end position="36"/>
    </location>
    <ligand>
        <name>ATP</name>
        <dbReference type="ChEBI" id="CHEBI:30616"/>
    </ligand>
</feature>